<dbReference type="InterPro" id="IPR045050">
    <property type="entry name" value="Synaptotagmin_plant"/>
</dbReference>
<dbReference type="InterPro" id="IPR000008">
    <property type="entry name" value="C2_dom"/>
</dbReference>
<dbReference type="OrthoDB" id="67700at2759"/>
<evidence type="ECO:0000313" key="4">
    <source>
        <dbReference type="Proteomes" id="UP000324800"/>
    </source>
</evidence>
<evidence type="ECO:0000256" key="1">
    <source>
        <dbReference type="SAM" id="MobiDB-lite"/>
    </source>
</evidence>
<dbReference type="PROSITE" id="PS50004">
    <property type="entry name" value="C2"/>
    <property type="match status" value="1"/>
</dbReference>
<name>A0A5J4V6H7_9EUKA</name>
<reference evidence="3 4" key="1">
    <citation type="submission" date="2019-03" db="EMBL/GenBank/DDBJ databases">
        <title>Single cell metagenomics reveals metabolic interactions within the superorganism composed of flagellate Streblomastix strix and complex community of Bacteroidetes bacteria on its surface.</title>
        <authorList>
            <person name="Treitli S.C."/>
            <person name="Kolisko M."/>
            <person name="Husnik F."/>
            <person name="Keeling P."/>
            <person name="Hampl V."/>
        </authorList>
    </citation>
    <scope>NUCLEOTIDE SEQUENCE [LARGE SCALE GENOMIC DNA]</scope>
    <source>
        <strain evidence="3">ST1C</strain>
    </source>
</reference>
<dbReference type="AlphaFoldDB" id="A0A5J4V6H7"/>
<dbReference type="Gene3D" id="2.60.40.150">
    <property type="entry name" value="C2 domain"/>
    <property type="match status" value="2"/>
</dbReference>
<dbReference type="PANTHER" id="PTHR10774">
    <property type="entry name" value="EXTENDED SYNAPTOTAGMIN-RELATED"/>
    <property type="match status" value="1"/>
</dbReference>
<dbReference type="GO" id="GO:0008289">
    <property type="term" value="F:lipid binding"/>
    <property type="evidence" value="ECO:0007669"/>
    <property type="project" value="InterPro"/>
</dbReference>
<organism evidence="3 4">
    <name type="scientific">Streblomastix strix</name>
    <dbReference type="NCBI Taxonomy" id="222440"/>
    <lineage>
        <taxon>Eukaryota</taxon>
        <taxon>Metamonada</taxon>
        <taxon>Preaxostyla</taxon>
        <taxon>Oxymonadida</taxon>
        <taxon>Streblomastigidae</taxon>
        <taxon>Streblomastix</taxon>
    </lineage>
</organism>
<dbReference type="Pfam" id="PF00168">
    <property type="entry name" value="C2"/>
    <property type="match status" value="2"/>
</dbReference>
<feature type="domain" description="C2" evidence="2">
    <location>
        <begin position="28"/>
        <end position="148"/>
    </location>
</feature>
<dbReference type="SUPFAM" id="SSF49562">
    <property type="entry name" value="C2 domain (Calcium/lipid-binding domain, CaLB)"/>
    <property type="match status" value="2"/>
</dbReference>
<feature type="region of interest" description="Disordered" evidence="1">
    <location>
        <begin position="1"/>
        <end position="36"/>
    </location>
</feature>
<gene>
    <name evidence="3" type="ORF">EZS28_026460</name>
</gene>
<evidence type="ECO:0000259" key="2">
    <source>
        <dbReference type="PROSITE" id="PS50004"/>
    </source>
</evidence>
<dbReference type="PANTHER" id="PTHR10774:SF190">
    <property type="entry name" value="C2 CALCIUM_LIPID-BINDING ENDONUCLEASE_EXONUCLEASE_PHOSPHATASE-RELATED"/>
    <property type="match status" value="1"/>
</dbReference>
<dbReference type="Proteomes" id="UP000324800">
    <property type="component" value="Unassembled WGS sequence"/>
</dbReference>
<accession>A0A5J4V6H7</accession>
<dbReference type="SMART" id="SM00239">
    <property type="entry name" value="C2"/>
    <property type="match status" value="1"/>
</dbReference>
<protein>
    <recommendedName>
        <fullName evidence="2">C2 domain-containing protein</fullName>
    </recommendedName>
</protein>
<evidence type="ECO:0000313" key="3">
    <source>
        <dbReference type="EMBL" id="KAA6378014.1"/>
    </source>
</evidence>
<proteinExistence type="predicted"/>
<dbReference type="InterPro" id="IPR035892">
    <property type="entry name" value="C2_domain_sf"/>
</dbReference>
<sequence>MKRSKISDEQQEEEQKKRMEEESKRLQEEARIRKEKEDEARYVEGVVRIQNIQVRNLAKTESVGRSDPFVLFRLGDHQRKTSIAEDTSDYDYVNEIYDLYYDPIRMSRKGKMLIQVWDYDTLGKNDIVGIASVDILPSFQQPMLVELFIQPWKKTHIPDEEMTEEQMHQMLTSQADQKLGKVTFEMEYKPEDQRLKILRTGMLVTLRRKRAQLQSQVGQQKLNNEFVRGIVIVKVLTIRNLPKICVNDAKDIYVQLMLGRNEAKTKIVKSSKLIEVNQDIIIDFDPNKIKE</sequence>
<dbReference type="EMBL" id="SNRW01009429">
    <property type="protein sequence ID" value="KAA6378014.1"/>
    <property type="molecule type" value="Genomic_DNA"/>
</dbReference>
<dbReference type="GO" id="GO:0005783">
    <property type="term" value="C:endoplasmic reticulum"/>
    <property type="evidence" value="ECO:0007669"/>
    <property type="project" value="TreeGrafter"/>
</dbReference>
<comment type="caution">
    <text evidence="3">The sequence shown here is derived from an EMBL/GenBank/DDBJ whole genome shotgun (WGS) entry which is preliminary data.</text>
</comment>
<feature type="non-terminal residue" evidence="3">
    <location>
        <position position="291"/>
    </location>
</feature>